<proteinExistence type="predicted"/>
<evidence type="ECO:0000313" key="1">
    <source>
        <dbReference type="EMBL" id="CRZ00780.1"/>
    </source>
</evidence>
<accession>A0A0H5QFS1</accession>
<protein>
    <submittedName>
        <fullName evidence="1">Uncharacterized protein</fullName>
    </submittedName>
</protein>
<dbReference type="EMBL" id="HACM01000338">
    <property type="protein sequence ID" value="CRZ00780.1"/>
    <property type="molecule type" value="Transcribed_RNA"/>
</dbReference>
<dbReference type="AlphaFoldDB" id="A0A0H5QFS1"/>
<name>A0A0H5QFS1_9EUKA</name>
<feature type="non-terminal residue" evidence="1">
    <location>
        <position position="159"/>
    </location>
</feature>
<reference evidence="1" key="1">
    <citation type="submission" date="2015-04" db="EMBL/GenBank/DDBJ databases">
        <title>The genome sequence of the plant pathogenic Rhizarian Plasmodiophora brassicae reveals insights in its biotrophic life cycle and the origin of chitin synthesis.</title>
        <authorList>
            <person name="Schwelm A."/>
            <person name="Fogelqvist J."/>
            <person name="Knaust A."/>
            <person name="Julke S."/>
            <person name="Lilja T."/>
            <person name="Dhandapani V."/>
            <person name="Bonilla-Rosso G."/>
            <person name="Karlsson M."/>
            <person name="Shevchenko A."/>
            <person name="Choi S.R."/>
            <person name="Kim H.G."/>
            <person name="Park J.Y."/>
            <person name="Lim Y.P."/>
            <person name="Ludwig-Muller J."/>
            <person name="Dixelius C."/>
        </authorList>
    </citation>
    <scope>NUCLEOTIDE SEQUENCE</scope>
    <source>
        <tissue evidence="1">Potato root galls</tissue>
    </source>
</reference>
<sequence length="159" mass="18369">MRHLDDVFFVFYLPIVPELGPRQSNDRSRSPYQNQHNSKHLFPCFCSQSLVKDDPAQFYGFCYQTVSRPPQAWVWFFEQFWPTENHLVRPQNTGALGDDVPHWLDGGLNKATTQNLASDIFDTISSKNHMRAFSKYLPNCDHESAPAKIDVYKVNVTNS</sequence>
<organism evidence="1">
    <name type="scientific">Spongospora subterranea</name>
    <dbReference type="NCBI Taxonomy" id="70186"/>
    <lineage>
        <taxon>Eukaryota</taxon>
        <taxon>Sar</taxon>
        <taxon>Rhizaria</taxon>
        <taxon>Endomyxa</taxon>
        <taxon>Phytomyxea</taxon>
        <taxon>Plasmodiophorida</taxon>
        <taxon>Plasmodiophoridae</taxon>
        <taxon>Spongospora</taxon>
    </lineage>
</organism>